<organism evidence="2 3">
    <name type="scientific">Sphingomonas astaxanthinifaciens DSM 22298</name>
    <dbReference type="NCBI Taxonomy" id="1123267"/>
    <lineage>
        <taxon>Bacteria</taxon>
        <taxon>Pseudomonadati</taxon>
        <taxon>Pseudomonadota</taxon>
        <taxon>Alphaproteobacteria</taxon>
        <taxon>Sphingomonadales</taxon>
        <taxon>Sphingomonadaceae</taxon>
        <taxon>Sphingomonas</taxon>
    </lineage>
</organism>
<keyword evidence="1" id="KW-1133">Transmembrane helix</keyword>
<proteinExistence type="predicted"/>
<dbReference type="EMBL" id="BSOO01000019">
    <property type="protein sequence ID" value="GLR48163.1"/>
    <property type="molecule type" value="Genomic_DNA"/>
</dbReference>
<keyword evidence="1" id="KW-0472">Membrane</keyword>
<comment type="caution">
    <text evidence="2">The sequence shown here is derived from an EMBL/GenBank/DDBJ whole genome shotgun (WGS) entry which is preliminary data.</text>
</comment>
<evidence type="ECO:0000313" key="3">
    <source>
        <dbReference type="Proteomes" id="UP001156703"/>
    </source>
</evidence>
<protein>
    <submittedName>
        <fullName evidence="2">Uncharacterized protein</fullName>
    </submittedName>
</protein>
<evidence type="ECO:0000313" key="2">
    <source>
        <dbReference type="EMBL" id="GLR48163.1"/>
    </source>
</evidence>
<dbReference type="Proteomes" id="UP001156703">
    <property type="component" value="Unassembled WGS sequence"/>
</dbReference>
<name>A0ABQ5Z5V8_9SPHN</name>
<feature type="transmembrane region" description="Helical" evidence="1">
    <location>
        <begin position="85"/>
        <end position="105"/>
    </location>
</feature>
<sequence>MNPAITAALAAANKQQASSAELLAQMKKAGAHSKATAIAPDLSAKGADKVLRKLVEDGYLRAAGDGRYFADRERVAENAATARNVALVMLAFLLSAGASLVALLVRAG</sequence>
<gene>
    <name evidence="2" type="ORF">GCM10007925_18760</name>
</gene>
<accession>A0ABQ5Z5V8</accession>
<keyword evidence="3" id="KW-1185">Reference proteome</keyword>
<reference evidence="3" key="1">
    <citation type="journal article" date="2019" name="Int. J. Syst. Evol. Microbiol.">
        <title>The Global Catalogue of Microorganisms (GCM) 10K type strain sequencing project: providing services to taxonomists for standard genome sequencing and annotation.</title>
        <authorList>
            <consortium name="The Broad Institute Genomics Platform"/>
            <consortium name="The Broad Institute Genome Sequencing Center for Infectious Disease"/>
            <person name="Wu L."/>
            <person name="Ma J."/>
        </authorList>
    </citation>
    <scope>NUCLEOTIDE SEQUENCE [LARGE SCALE GENOMIC DNA]</scope>
    <source>
        <strain evidence="3">NBRC 102146</strain>
    </source>
</reference>
<keyword evidence="1" id="KW-0812">Transmembrane</keyword>
<evidence type="ECO:0000256" key="1">
    <source>
        <dbReference type="SAM" id="Phobius"/>
    </source>
</evidence>
<dbReference type="RefSeq" id="WP_029941384.1">
    <property type="nucleotide sequence ID" value="NZ_BSOO01000019.1"/>
</dbReference>